<dbReference type="AlphaFoldDB" id="A0A6A6DQA2"/>
<keyword evidence="8" id="KW-1185">Reference proteome</keyword>
<evidence type="ECO:0000256" key="2">
    <source>
        <dbReference type="ARBA" id="ARBA00010617"/>
    </source>
</evidence>
<evidence type="ECO:0000313" key="8">
    <source>
        <dbReference type="Proteomes" id="UP000800200"/>
    </source>
</evidence>
<dbReference type="GO" id="GO:0005506">
    <property type="term" value="F:iron ion binding"/>
    <property type="evidence" value="ECO:0007669"/>
    <property type="project" value="InterPro"/>
</dbReference>
<name>A0A6A6DQA2_9PEZI</name>
<keyword evidence="3 5" id="KW-0479">Metal-binding</keyword>
<feature type="chain" id="PRO_5025330097" evidence="6">
    <location>
        <begin position="19"/>
        <end position="517"/>
    </location>
</feature>
<dbReference type="GO" id="GO:0016705">
    <property type="term" value="F:oxidoreductase activity, acting on paired donors, with incorporation or reduction of molecular oxygen"/>
    <property type="evidence" value="ECO:0007669"/>
    <property type="project" value="InterPro"/>
</dbReference>
<evidence type="ECO:0000256" key="3">
    <source>
        <dbReference type="ARBA" id="ARBA00022723"/>
    </source>
</evidence>
<comment type="cofactor">
    <cofactor evidence="1 5">
        <name>heme</name>
        <dbReference type="ChEBI" id="CHEBI:30413"/>
    </cofactor>
</comment>
<dbReference type="CDD" id="cd11040">
    <property type="entry name" value="CYP7_CYP8-like"/>
    <property type="match status" value="1"/>
</dbReference>
<dbReference type="InterPro" id="IPR001128">
    <property type="entry name" value="Cyt_P450"/>
</dbReference>
<dbReference type="Pfam" id="PF00067">
    <property type="entry name" value="p450"/>
    <property type="match status" value="1"/>
</dbReference>
<organism evidence="7 8">
    <name type="scientific">Zopfia rhizophila CBS 207.26</name>
    <dbReference type="NCBI Taxonomy" id="1314779"/>
    <lineage>
        <taxon>Eukaryota</taxon>
        <taxon>Fungi</taxon>
        <taxon>Dikarya</taxon>
        <taxon>Ascomycota</taxon>
        <taxon>Pezizomycotina</taxon>
        <taxon>Dothideomycetes</taxon>
        <taxon>Dothideomycetes incertae sedis</taxon>
        <taxon>Zopfiaceae</taxon>
        <taxon>Zopfia</taxon>
    </lineage>
</organism>
<feature type="binding site" description="axial binding residue" evidence="5">
    <location>
        <position position="444"/>
    </location>
    <ligand>
        <name>heme</name>
        <dbReference type="ChEBI" id="CHEBI:30413"/>
    </ligand>
    <ligandPart>
        <name>Fe</name>
        <dbReference type="ChEBI" id="CHEBI:18248"/>
    </ligandPart>
</feature>
<protein>
    <submittedName>
        <fullName evidence="7">Cytochrome P450</fullName>
    </submittedName>
</protein>
<feature type="signal peptide" evidence="6">
    <location>
        <begin position="1"/>
        <end position="18"/>
    </location>
</feature>
<keyword evidence="5" id="KW-0349">Heme</keyword>
<dbReference type="Proteomes" id="UP000800200">
    <property type="component" value="Unassembled WGS sequence"/>
</dbReference>
<proteinExistence type="inferred from homology"/>
<dbReference type="PANTHER" id="PTHR47582">
    <property type="entry name" value="P450, PUTATIVE (EUROFUNG)-RELATED"/>
    <property type="match status" value="1"/>
</dbReference>
<dbReference type="InterPro" id="IPR053007">
    <property type="entry name" value="CYP450_monoxygenase_sec-met"/>
</dbReference>
<keyword evidence="6" id="KW-0732">Signal</keyword>
<reference evidence="7" key="1">
    <citation type="journal article" date="2020" name="Stud. Mycol.">
        <title>101 Dothideomycetes genomes: a test case for predicting lifestyles and emergence of pathogens.</title>
        <authorList>
            <person name="Haridas S."/>
            <person name="Albert R."/>
            <person name="Binder M."/>
            <person name="Bloem J."/>
            <person name="Labutti K."/>
            <person name="Salamov A."/>
            <person name="Andreopoulos B."/>
            <person name="Baker S."/>
            <person name="Barry K."/>
            <person name="Bills G."/>
            <person name="Bluhm B."/>
            <person name="Cannon C."/>
            <person name="Castanera R."/>
            <person name="Culley D."/>
            <person name="Daum C."/>
            <person name="Ezra D."/>
            <person name="Gonzalez J."/>
            <person name="Henrissat B."/>
            <person name="Kuo A."/>
            <person name="Liang C."/>
            <person name="Lipzen A."/>
            <person name="Lutzoni F."/>
            <person name="Magnuson J."/>
            <person name="Mondo S."/>
            <person name="Nolan M."/>
            <person name="Ohm R."/>
            <person name="Pangilinan J."/>
            <person name="Park H.-J."/>
            <person name="Ramirez L."/>
            <person name="Alfaro M."/>
            <person name="Sun H."/>
            <person name="Tritt A."/>
            <person name="Yoshinaga Y."/>
            <person name="Zwiers L.-H."/>
            <person name="Turgeon B."/>
            <person name="Goodwin S."/>
            <person name="Spatafora J."/>
            <person name="Crous P."/>
            <person name="Grigoriev I."/>
        </authorList>
    </citation>
    <scope>NUCLEOTIDE SEQUENCE</scope>
    <source>
        <strain evidence="7">CBS 207.26</strain>
    </source>
</reference>
<dbReference type="OrthoDB" id="3366823at2759"/>
<dbReference type="Gene3D" id="1.10.630.10">
    <property type="entry name" value="Cytochrome P450"/>
    <property type="match status" value="1"/>
</dbReference>
<sequence length="517" mass="57907">MWATQLVVALATAAIVAAVISKIFGTKPDPREPPVLHPKVPFIGHIIGLLSNGTKYYATVSARCKYPIFSLPMLSSRTYIVTSPTLASHIQRASTTLLFAPLIIGFTDRMVGFQDKTSVAKIRDLKAKEENRPDFMDRMHDMMYFVLSPSEINIVSAIMLEQLSNRINAVPNETERELFEWVREQFTAVTSYAFHGPENLFAMEPRLIEDFFIFERGLVGLMSSPVPQLTARKAYLARERVFKGLLEYMAKGRYKKGSTLVQNRYRMHSEIGLSLPDIARSEIGMLFGLLPNASITTFWVLNNIFSRPQLLAEIREEIQKNALSIDGSGKIRTISFESLRSSCPLLNSVYRESLRLNAPMTSTRLVVEDTIVADTYLLRANSVVQIAGDVIHKDTNVWGPDASSFNPRRFISSPYGTKTGVAESEKSPVHPAAFRGFGGGSVFCPGRHFAQREILSLVAAVVTIFDLEPPKGEDHIPFNPPIDETRLPLGVMKPLREVSVRMKRRDVEDVKWVLALT</sequence>
<dbReference type="EMBL" id="ML994662">
    <property type="protein sequence ID" value="KAF2179836.1"/>
    <property type="molecule type" value="Genomic_DNA"/>
</dbReference>
<gene>
    <name evidence="7" type="ORF">K469DRAFT_693724</name>
</gene>
<evidence type="ECO:0000256" key="1">
    <source>
        <dbReference type="ARBA" id="ARBA00001971"/>
    </source>
</evidence>
<evidence type="ECO:0000313" key="7">
    <source>
        <dbReference type="EMBL" id="KAF2179836.1"/>
    </source>
</evidence>
<dbReference type="PRINTS" id="PR00465">
    <property type="entry name" value="EP450IV"/>
</dbReference>
<evidence type="ECO:0000256" key="4">
    <source>
        <dbReference type="ARBA" id="ARBA00023004"/>
    </source>
</evidence>
<dbReference type="InterPro" id="IPR002403">
    <property type="entry name" value="Cyt_P450_E_grp-IV"/>
</dbReference>
<evidence type="ECO:0000256" key="5">
    <source>
        <dbReference type="PIRSR" id="PIRSR602403-1"/>
    </source>
</evidence>
<dbReference type="GO" id="GO:0004497">
    <property type="term" value="F:monooxygenase activity"/>
    <property type="evidence" value="ECO:0007669"/>
    <property type="project" value="InterPro"/>
</dbReference>
<dbReference type="PANTHER" id="PTHR47582:SF1">
    <property type="entry name" value="P450, PUTATIVE (EUROFUNG)-RELATED"/>
    <property type="match status" value="1"/>
</dbReference>
<keyword evidence="4 5" id="KW-0408">Iron</keyword>
<dbReference type="InterPro" id="IPR036396">
    <property type="entry name" value="Cyt_P450_sf"/>
</dbReference>
<comment type="similarity">
    <text evidence="2">Belongs to the cytochrome P450 family.</text>
</comment>
<accession>A0A6A6DQA2</accession>
<evidence type="ECO:0000256" key="6">
    <source>
        <dbReference type="SAM" id="SignalP"/>
    </source>
</evidence>
<dbReference type="GO" id="GO:0020037">
    <property type="term" value="F:heme binding"/>
    <property type="evidence" value="ECO:0007669"/>
    <property type="project" value="InterPro"/>
</dbReference>
<dbReference type="SUPFAM" id="SSF48264">
    <property type="entry name" value="Cytochrome P450"/>
    <property type="match status" value="1"/>
</dbReference>